<feature type="transmembrane region" description="Helical" evidence="4">
    <location>
        <begin position="51"/>
        <end position="70"/>
    </location>
</feature>
<dbReference type="Gene3D" id="1.20.1250.20">
    <property type="entry name" value="MFS general substrate transporter like domains"/>
    <property type="match status" value="1"/>
</dbReference>
<feature type="transmembrane region" description="Helical" evidence="4">
    <location>
        <begin position="82"/>
        <end position="100"/>
    </location>
</feature>
<evidence type="ECO:0000256" key="3">
    <source>
        <dbReference type="ARBA" id="ARBA00023136"/>
    </source>
</evidence>
<organism evidence="6 7">
    <name type="scientific">Falsiroseomonas selenitidurans</name>
    <dbReference type="NCBI Taxonomy" id="2716335"/>
    <lineage>
        <taxon>Bacteria</taxon>
        <taxon>Pseudomonadati</taxon>
        <taxon>Pseudomonadota</taxon>
        <taxon>Alphaproteobacteria</taxon>
        <taxon>Acetobacterales</taxon>
        <taxon>Roseomonadaceae</taxon>
        <taxon>Falsiroseomonas</taxon>
    </lineage>
</organism>
<dbReference type="InterPro" id="IPR050327">
    <property type="entry name" value="Proton-linked_MCT"/>
</dbReference>
<feature type="domain" description="Major facilitator superfamily (MFS) profile" evidence="5">
    <location>
        <begin position="1"/>
        <end position="403"/>
    </location>
</feature>
<protein>
    <submittedName>
        <fullName evidence="6">MFS transporter</fullName>
    </submittedName>
</protein>
<feature type="transmembrane region" description="Helical" evidence="4">
    <location>
        <begin position="374"/>
        <end position="395"/>
    </location>
</feature>
<dbReference type="EMBL" id="JAAVNE010000013">
    <property type="protein sequence ID" value="NKC31248.1"/>
    <property type="molecule type" value="Genomic_DNA"/>
</dbReference>
<feature type="transmembrane region" description="Helical" evidence="4">
    <location>
        <begin position="254"/>
        <end position="274"/>
    </location>
</feature>
<name>A0ABX1E2G6_9PROT</name>
<accession>A0ABX1E2G6</accession>
<keyword evidence="3 4" id="KW-0472">Membrane</keyword>
<dbReference type="RefSeq" id="WP_168029999.1">
    <property type="nucleotide sequence ID" value="NZ_JAAVNE010000013.1"/>
</dbReference>
<dbReference type="PROSITE" id="PS50850">
    <property type="entry name" value="MFS"/>
    <property type="match status" value="1"/>
</dbReference>
<keyword evidence="2 4" id="KW-1133">Transmembrane helix</keyword>
<feature type="transmembrane region" description="Helical" evidence="4">
    <location>
        <begin position="286"/>
        <end position="305"/>
    </location>
</feature>
<evidence type="ECO:0000256" key="4">
    <source>
        <dbReference type="SAM" id="Phobius"/>
    </source>
</evidence>
<evidence type="ECO:0000259" key="5">
    <source>
        <dbReference type="PROSITE" id="PS50850"/>
    </source>
</evidence>
<feature type="transmembrane region" description="Helical" evidence="4">
    <location>
        <begin position="222"/>
        <end position="248"/>
    </location>
</feature>
<dbReference type="InterPro" id="IPR036259">
    <property type="entry name" value="MFS_trans_sf"/>
</dbReference>
<reference evidence="6 7" key="1">
    <citation type="submission" date="2020-03" db="EMBL/GenBank/DDBJ databases">
        <title>Roseomonas selenitidurans sp. nov. isolated from urban soil.</title>
        <authorList>
            <person name="Liu H."/>
        </authorList>
    </citation>
    <scope>NUCLEOTIDE SEQUENCE [LARGE SCALE GENOMIC DNA]</scope>
    <source>
        <strain evidence="6 7">BU-1</strain>
    </source>
</reference>
<sequence>MQPGDAAAPRLPWRVPAALGASQLVHWGSLYYAFAMLVPAMAGDLGGSRDAVMGAFSAGLLAQGAAALLAGRLIDRLGARRVMTAGSLAAGLGLAAASRAEALWQLYAAWIAIGAVMAFTLYEAAFAAVAAAFGGAQARRGIAAVTLAGGFASTLSWPLVGLSVEGLGWRATLLVLAALNAACALLHWLCLERPARGNDAVRPRMAGGDGATLREILRHPGFWWLSGSTLLTAAVSASVAMHLVPALLSKQLDMAAAVAVAALLGPMQVAGRLVERTIGRHASLRAMGITALAVAVLALAGLAAAGGPLAAAMAVLAYGAANGVLTILRGAAPAELFGTRAYASAAGIVATANAVAAATGPLAVAWLWAASGGYGVALFALALVALVALAAFTVATRPPPAAKA</sequence>
<evidence type="ECO:0000256" key="1">
    <source>
        <dbReference type="ARBA" id="ARBA00022692"/>
    </source>
</evidence>
<feature type="transmembrane region" description="Helical" evidence="4">
    <location>
        <begin position="106"/>
        <end position="134"/>
    </location>
</feature>
<proteinExistence type="predicted"/>
<dbReference type="InterPro" id="IPR011701">
    <property type="entry name" value="MFS"/>
</dbReference>
<comment type="caution">
    <text evidence="6">The sequence shown here is derived from an EMBL/GenBank/DDBJ whole genome shotgun (WGS) entry which is preliminary data.</text>
</comment>
<feature type="transmembrane region" description="Helical" evidence="4">
    <location>
        <begin position="343"/>
        <end position="368"/>
    </location>
</feature>
<evidence type="ECO:0000313" key="6">
    <source>
        <dbReference type="EMBL" id="NKC31248.1"/>
    </source>
</evidence>
<dbReference type="Pfam" id="PF07690">
    <property type="entry name" value="MFS_1"/>
    <property type="match status" value="1"/>
</dbReference>
<evidence type="ECO:0000256" key="2">
    <source>
        <dbReference type="ARBA" id="ARBA00022989"/>
    </source>
</evidence>
<feature type="transmembrane region" description="Helical" evidence="4">
    <location>
        <begin position="141"/>
        <end position="159"/>
    </location>
</feature>
<dbReference type="Proteomes" id="UP000787635">
    <property type="component" value="Unassembled WGS sequence"/>
</dbReference>
<dbReference type="PANTHER" id="PTHR11360">
    <property type="entry name" value="MONOCARBOXYLATE TRANSPORTER"/>
    <property type="match status" value="1"/>
</dbReference>
<feature type="transmembrane region" description="Helical" evidence="4">
    <location>
        <begin position="171"/>
        <end position="191"/>
    </location>
</feature>
<evidence type="ECO:0000313" key="7">
    <source>
        <dbReference type="Proteomes" id="UP000787635"/>
    </source>
</evidence>
<gene>
    <name evidence="6" type="ORF">HEQ75_10285</name>
</gene>
<dbReference type="InterPro" id="IPR020846">
    <property type="entry name" value="MFS_dom"/>
</dbReference>
<dbReference type="SUPFAM" id="SSF103473">
    <property type="entry name" value="MFS general substrate transporter"/>
    <property type="match status" value="1"/>
</dbReference>
<feature type="transmembrane region" description="Helical" evidence="4">
    <location>
        <begin position="311"/>
        <end position="331"/>
    </location>
</feature>
<keyword evidence="7" id="KW-1185">Reference proteome</keyword>
<keyword evidence="1 4" id="KW-0812">Transmembrane</keyword>